<dbReference type="STRING" id="1685378.AVO44_07865"/>
<dbReference type="InterPro" id="IPR027417">
    <property type="entry name" value="P-loop_NTPase"/>
</dbReference>
<proteinExistence type="predicted"/>
<comment type="caution">
    <text evidence="1">The sequence shown here is derived from an EMBL/GenBank/DDBJ whole genome shotgun (WGS) entry which is preliminary data.</text>
</comment>
<keyword evidence="2" id="KW-1185">Reference proteome</keyword>
<evidence type="ECO:0008006" key="3">
    <source>
        <dbReference type="Google" id="ProtNLM"/>
    </source>
</evidence>
<dbReference type="EMBL" id="LQBP01000003">
    <property type="protein sequence ID" value="KUJ80071.1"/>
    <property type="molecule type" value="Genomic_DNA"/>
</dbReference>
<dbReference type="RefSeq" id="WP_068334986.1">
    <property type="nucleotide sequence ID" value="NZ_LQBP01000003.1"/>
</dbReference>
<gene>
    <name evidence="1" type="ORF">AVO44_07865</name>
</gene>
<organism evidence="1 2">
    <name type="scientific">Ruegeria profundi</name>
    <dbReference type="NCBI Taxonomy" id="1685378"/>
    <lineage>
        <taxon>Bacteria</taxon>
        <taxon>Pseudomonadati</taxon>
        <taxon>Pseudomonadota</taxon>
        <taxon>Alphaproteobacteria</taxon>
        <taxon>Rhodobacterales</taxon>
        <taxon>Roseobacteraceae</taxon>
        <taxon>Ruegeria</taxon>
    </lineage>
</organism>
<dbReference type="AlphaFoldDB" id="A0A0X3TYB4"/>
<accession>A0A0X3TYB4</accession>
<protein>
    <recommendedName>
        <fullName evidence="3">Sulfotransferase family protein</fullName>
    </recommendedName>
</protein>
<reference evidence="2" key="1">
    <citation type="submission" date="2015-12" db="EMBL/GenBank/DDBJ databases">
        <authorList>
            <person name="Zhang G."/>
            <person name="Stingl U."/>
        </authorList>
    </citation>
    <scope>NUCLEOTIDE SEQUENCE [LARGE SCALE GENOMIC DNA]</scope>
    <source>
        <strain evidence="2">ZGT108</strain>
    </source>
</reference>
<evidence type="ECO:0000313" key="2">
    <source>
        <dbReference type="Proteomes" id="UP000053690"/>
    </source>
</evidence>
<dbReference type="SUPFAM" id="SSF52540">
    <property type="entry name" value="P-loop containing nucleoside triphosphate hydrolases"/>
    <property type="match status" value="1"/>
</dbReference>
<sequence length="192" mass="22074">MNSSLGFLTVVSGLPRSGTSMMMRMLEAGGIPPVTDKLRRPNDDNPLGYYEFEPVKDLQKDSSWVPGMHGKALKIIYKLVYDLPHDVPYRILFMQRDLAEVVRSQEKMLEREGLDSGREQRQTIIQLFQSEVINFRNWVATQQNIEMHVADYGNILKDPFEEVTKISEFLGADLDKHAMAQVVDPALYRNRE</sequence>
<dbReference type="Gene3D" id="3.40.50.300">
    <property type="entry name" value="P-loop containing nucleotide triphosphate hydrolases"/>
    <property type="match status" value="1"/>
</dbReference>
<name>A0A0X3TYB4_9RHOB</name>
<dbReference type="Proteomes" id="UP000053690">
    <property type="component" value="Unassembled WGS sequence"/>
</dbReference>
<evidence type="ECO:0000313" key="1">
    <source>
        <dbReference type="EMBL" id="KUJ80071.1"/>
    </source>
</evidence>
<dbReference type="OrthoDB" id="9779418at2"/>